<evidence type="ECO:0008006" key="3">
    <source>
        <dbReference type="Google" id="ProtNLM"/>
    </source>
</evidence>
<organism evidence="1 2">
    <name type="scientific">Mytilus galloprovincialis</name>
    <name type="common">Mediterranean mussel</name>
    <dbReference type="NCBI Taxonomy" id="29158"/>
    <lineage>
        <taxon>Eukaryota</taxon>
        <taxon>Metazoa</taxon>
        <taxon>Spiralia</taxon>
        <taxon>Lophotrochozoa</taxon>
        <taxon>Mollusca</taxon>
        <taxon>Bivalvia</taxon>
        <taxon>Autobranchia</taxon>
        <taxon>Pteriomorphia</taxon>
        <taxon>Mytilida</taxon>
        <taxon>Mytiloidea</taxon>
        <taxon>Mytilidae</taxon>
        <taxon>Mytilinae</taxon>
        <taxon>Mytilus</taxon>
    </lineage>
</organism>
<accession>A0A8B6D7H1</accession>
<dbReference type="SUPFAM" id="SSF51905">
    <property type="entry name" value="FAD/NAD(P)-binding domain"/>
    <property type="match status" value="1"/>
</dbReference>
<protein>
    <recommendedName>
        <fullName evidence="3">Amine oxidase domain-containing protein</fullName>
    </recommendedName>
</protein>
<reference evidence="1" key="1">
    <citation type="submission" date="2018-11" db="EMBL/GenBank/DDBJ databases">
        <authorList>
            <person name="Alioto T."/>
            <person name="Alioto T."/>
        </authorList>
    </citation>
    <scope>NUCLEOTIDE SEQUENCE</scope>
</reference>
<dbReference type="Pfam" id="PF13450">
    <property type="entry name" value="NAD_binding_8"/>
    <property type="match status" value="1"/>
</dbReference>
<evidence type="ECO:0000313" key="2">
    <source>
        <dbReference type="Proteomes" id="UP000596742"/>
    </source>
</evidence>
<sequence>MERSVAIIGGGISGLVCAARLKQLNMNNVTVFDTGKHGPGGRCSSRTINVDGNLHTFDHSAQYFTVSDQRFAKIVSFLHKQGAVKIWNGKIGHLKEGKFTQDDQLTQAFIGSDGMVSIPKSLASLVQVKGPSWIAHVEWDSSLGKWKVDKYGYFNYLVIAHNGKCADNLMSNAGVPNIHRLLQVRFSDTLNMRENKMQLCSIWALLVAFPSSLKLPYVAAHVEDNQISWIANNTSKMVARATLGKSVECWTIFSTKSFASANKVPQEHIPPAKAKDITNTLLTAFGRVTRIHKQLPPPCFTRVQLWGAAVPLNVLQNKEECVFDGQNNIGICGDWLVSPCIQGAAISGLALAEKIHNNCSGSTRNSTDLLPRFKPAESETIGAFPSNPEMIFNPK</sequence>
<dbReference type="PANTHER" id="PTHR16128:SF5">
    <property type="entry name" value="FAD_NAD(P)-BINDING OXIDOREDUCTASE FAMILY PROTEIN"/>
    <property type="match status" value="1"/>
</dbReference>
<gene>
    <name evidence="1" type="ORF">MGAL_10B032243</name>
</gene>
<comment type="caution">
    <text evidence="1">The sequence shown here is derived from an EMBL/GenBank/DDBJ whole genome shotgun (WGS) entry which is preliminary data.</text>
</comment>
<evidence type="ECO:0000313" key="1">
    <source>
        <dbReference type="EMBL" id="VDI14526.1"/>
    </source>
</evidence>
<dbReference type="Gene3D" id="3.50.50.60">
    <property type="entry name" value="FAD/NAD(P)-binding domain"/>
    <property type="match status" value="1"/>
</dbReference>
<dbReference type="OrthoDB" id="417877at2759"/>
<dbReference type="Proteomes" id="UP000596742">
    <property type="component" value="Unassembled WGS sequence"/>
</dbReference>
<dbReference type="AlphaFoldDB" id="A0A8B6D7H1"/>
<keyword evidence="2" id="KW-1185">Reference proteome</keyword>
<name>A0A8B6D7H1_MYTGA</name>
<dbReference type="EMBL" id="UYJE01002875">
    <property type="protein sequence ID" value="VDI14526.1"/>
    <property type="molecule type" value="Genomic_DNA"/>
</dbReference>
<dbReference type="InterPro" id="IPR036188">
    <property type="entry name" value="FAD/NAD-bd_sf"/>
</dbReference>
<dbReference type="PANTHER" id="PTHR16128">
    <property type="entry name" value="FAD/NAD(P)-BINDING OXIDOREDUCTASE FAMILY PROTEIN"/>
    <property type="match status" value="1"/>
</dbReference>
<dbReference type="Gene3D" id="3.90.660.10">
    <property type="match status" value="1"/>
</dbReference>
<proteinExistence type="predicted"/>